<keyword evidence="2" id="KW-0732">Signal</keyword>
<feature type="region of interest" description="Disordered" evidence="1">
    <location>
        <begin position="68"/>
        <end position="97"/>
    </location>
</feature>
<dbReference type="EMBL" id="BAOP01000047">
    <property type="protein sequence ID" value="GAC81835.1"/>
    <property type="molecule type" value="Genomic_DNA"/>
</dbReference>
<evidence type="ECO:0000256" key="1">
    <source>
        <dbReference type="SAM" id="MobiDB-lite"/>
    </source>
</evidence>
<name>M3UNT0_GORML</name>
<proteinExistence type="predicted"/>
<sequence>MSQKSFRAVGSLLAGVAVVAVVSACSESETVDPAVQRALDSVLTADDFPAGYSVVTLGKDEKKTIVDQFDDSRRDAEVTPASCKSSHEAPSDSETGSVVAVNGQSTLSQSVSQSTESATGLIAAVSGECSKVTVKLTAGPAKGTTAVITSADVQPATIEGFDGVTFRQVSTVDDEERQGLIGRFQVDGYLVTVQAVKADGSMPDRTSFDATVAAAVTKAARG</sequence>
<protein>
    <recommendedName>
        <fullName evidence="5">DUF5642 domain-containing protein</fullName>
    </recommendedName>
</protein>
<evidence type="ECO:0008006" key="5">
    <source>
        <dbReference type="Google" id="ProtNLM"/>
    </source>
</evidence>
<dbReference type="AlphaFoldDB" id="M3UNT0"/>
<keyword evidence="4" id="KW-1185">Reference proteome</keyword>
<dbReference type="Proteomes" id="UP000035009">
    <property type="component" value="Unassembled WGS sequence"/>
</dbReference>
<gene>
    <name evidence="3" type="ORF">GM1_047_00060</name>
</gene>
<comment type="caution">
    <text evidence="3">The sequence shown here is derived from an EMBL/GenBank/DDBJ whole genome shotgun (WGS) entry which is preliminary data.</text>
</comment>
<organism evidence="3 4">
    <name type="scientific">Gordonia malaquae NBRC 108250</name>
    <dbReference type="NCBI Taxonomy" id="1223542"/>
    <lineage>
        <taxon>Bacteria</taxon>
        <taxon>Bacillati</taxon>
        <taxon>Actinomycetota</taxon>
        <taxon>Actinomycetes</taxon>
        <taxon>Mycobacteriales</taxon>
        <taxon>Gordoniaceae</taxon>
        <taxon>Gordonia</taxon>
    </lineage>
</organism>
<dbReference type="OrthoDB" id="4374872at2"/>
<reference evidence="3 4" key="1">
    <citation type="submission" date="2013-02" db="EMBL/GenBank/DDBJ databases">
        <title>Whole genome shotgun sequence of Gordonia malaquae NBRC 108250.</title>
        <authorList>
            <person name="Yoshida I."/>
            <person name="Hosoyama A."/>
            <person name="Tsuchikane K."/>
            <person name="Ando Y."/>
            <person name="Baba S."/>
            <person name="Ohji S."/>
            <person name="Hamada M."/>
            <person name="Tamura T."/>
            <person name="Yamazoe A."/>
            <person name="Yamazaki S."/>
            <person name="Fujita N."/>
        </authorList>
    </citation>
    <scope>NUCLEOTIDE SEQUENCE [LARGE SCALE GENOMIC DNA]</scope>
    <source>
        <strain evidence="3 4">NBRC 108250</strain>
    </source>
</reference>
<evidence type="ECO:0000313" key="3">
    <source>
        <dbReference type="EMBL" id="GAC81835.1"/>
    </source>
</evidence>
<evidence type="ECO:0000256" key="2">
    <source>
        <dbReference type="SAM" id="SignalP"/>
    </source>
</evidence>
<feature type="compositionally biased region" description="Basic and acidic residues" evidence="1">
    <location>
        <begin position="68"/>
        <end position="77"/>
    </location>
</feature>
<dbReference type="RefSeq" id="WP_008381910.1">
    <property type="nucleotide sequence ID" value="NZ_BAOP01000047.1"/>
</dbReference>
<dbReference type="PROSITE" id="PS51257">
    <property type="entry name" value="PROKAR_LIPOPROTEIN"/>
    <property type="match status" value="1"/>
</dbReference>
<accession>M3UNT0</accession>
<dbReference type="eggNOG" id="ENOG5031EH4">
    <property type="taxonomic scope" value="Bacteria"/>
</dbReference>
<dbReference type="STRING" id="410332.SAMN04488550_0038"/>
<evidence type="ECO:0000313" key="4">
    <source>
        <dbReference type="Proteomes" id="UP000035009"/>
    </source>
</evidence>
<feature type="chain" id="PRO_5038805976" description="DUF5642 domain-containing protein" evidence="2">
    <location>
        <begin position="20"/>
        <end position="222"/>
    </location>
</feature>
<feature type="signal peptide" evidence="2">
    <location>
        <begin position="1"/>
        <end position="19"/>
    </location>
</feature>